<evidence type="ECO:0000256" key="10">
    <source>
        <dbReference type="PROSITE-ProRule" id="PRU00283"/>
    </source>
</evidence>
<evidence type="ECO:0000313" key="16">
    <source>
        <dbReference type="Proteomes" id="UP001432027"/>
    </source>
</evidence>
<dbReference type="AlphaFoldDB" id="A0AAV5UQN5"/>
<feature type="domain" description="Kinesin motor" evidence="13">
    <location>
        <begin position="13"/>
        <end position="345"/>
    </location>
</feature>
<dbReference type="GO" id="GO:0051231">
    <property type="term" value="P:spindle elongation"/>
    <property type="evidence" value="ECO:0007669"/>
    <property type="project" value="TreeGrafter"/>
</dbReference>
<feature type="binding site" evidence="10">
    <location>
        <begin position="90"/>
        <end position="97"/>
    </location>
    <ligand>
        <name>ATP</name>
        <dbReference type="ChEBI" id="CHEBI:30616"/>
    </ligand>
</feature>
<evidence type="ECO:0000256" key="7">
    <source>
        <dbReference type="ARBA" id="ARBA00023175"/>
    </source>
</evidence>
<keyword evidence="7 10" id="KW-0505">Motor protein</keyword>
<sequence>LSEAAMSSQSCEKIKVFARVRPSKEEKVHKVVYIEQDNNITINLDNDPKRFEFDGVFGEDSQQMEVFNGAASRIVDGTLHGYNGTIFAYGQTGSGKTHTMIGSPGKFDSGSGIIPRGLHLLFNLLEQKTEEMPGQFSSKITISFVEIYNENIYDLFVMNDEKLKIGQDHDGNAIVKGATEVFVKDLNDAMEEVMRGWSNRSVAETAMNRSSSRSHALLLIKIRTEEVHGHVNEHGPISTARSAFLNLVDLAGSERVSQSKVEGDRLKETANINKSLLTLKIVINKLSERKSNGFIPFRNSMLTHILKDSLGGNARTAVMINLHPDKKYYSETLSTLLFSAEVRTIENKVVVNEDLKGDSVEAYKAEIKRLQEEMETKCNKSAVELAEVKSRMEAWMEAANKLERQLAVANRNAINAAKVARKDGLAASLAESIWNKTMEEVAETARNLPTGDIRSMQLRKLTEDLNLAVFEKDELQWQLNEERKAKGELQEKLTRVMEGTMSPGREKRTRMGLDSQGSLHESTVSSMLGSVVDRSSMAPPPTTPSSKKKDRRMTMYGNRQSNFFRPVLDLTHGEKEEGGTNPSMDASAAESEMREMELEMKINQQQQMIAEKAQEAETLTRLLKDAEKNISDVEERLMKALESCKEEGEKVKELSTDLEKAERTIGEERDKLVDLEKEKAQLAEQVIEAMSQVDRLQSDSALLKSTHMDELRELEERLKSNLTDKEKKEVDLKAEIDRLEGEIESRRLELVNKDTEKQAAEEVLFTLRDRLVHVEEERSVQLTEWEALTCEMQQLRLSMENEKKEMEEERIKREEEQKEKVKELQEEIGEKTKELEKMRIKMRQIGETSSTEFTRLNKEMEKLRIAKDAEIRQTTQHWQTVSHQFTEKMAEMREELSNKVAKLMEAEAKEKHTNEILRLSATENEELKENISALGSHANHKQKLHLLSRYVESQRNLQSRVLQLEGALQKHGVTIPRDSNGMSGMEEGEETEVRESAGSDVLTDNAFRRPTRVAASSTASAANSKTSVRSTRSATAARK</sequence>
<keyword evidence="4 10" id="KW-0547">Nucleotide-binding</keyword>
<keyword evidence="8" id="KW-0206">Cytoskeleton</keyword>
<evidence type="ECO:0000256" key="9">
    <source>
        <dbReference type="ARBA" id="ARBA00034704"/>
    </source>
</evidence>
<dbReference type="InterPro" id="IPR036961">
    <property type="entry name" value="Kinesin_motor_dom_sf"/>
</dbReference>
<dbReference type="PANTHER" id="PTHR47969">
    <property type="entry name" value="CHROMOSOME-ASSOCIATED KINESIN KIF4A-RELATED"/>
    <property type="match status" value="1"/>
</dbReference>
<feature type="non-terminal residue" evidence="15">
    <location>
        <position position="1"/>
    </location>
</feature>
<evidence type="ECO:0000256" key="4">
    <source>
        <dbReference type="ARBA" id="ARBA00022741"/>
    </source>
</evidence>
<dbReference type="EMBL" id="BTSX01000005">
    <property type="protein sequence ID" value="GMT01087.1"/>
    <property type="molecule type" value="Genomic_DNA"/>
</dbReference>
<dbReference type="SMART" id="SM00129">
    <property type="entry name" value="KISc"/>
    <property type="match status" value="1"/>
</dbReference>
<accession>A0AAV5UQN5</accession>
<feature type="compositionally biased region" description="Polar residues" evidence="12">
    <location>
        <begin position="515"/>
        <end position="528"/>
    </location>
</feature>
<dbReference type="InterPro" id="IPR027417">
    <property type="entry name" value="P-loop_NTPase"/>
</dbReference>
<keyword evidence="5 10" id="KW-0067">ATP-binding</keyword>
<dbReference type="InterPro" id="IPR001752">
    <property type="entry name" value="Kinesin_motor_dom"/>
</dbReference>
<evidence type="ECO:0000256" key="8">
    <source>
        <dbReference type="ARBA" id="ARBA00023212"/>
    </source>
</evidence>
<dbReference type="Proteomes" id="UP001432027">
    <property type="component" value="Unassembled WGS sequence"/>
</dbReference>
<evidence type="ECO:0000256" key="6">
    <source>
        <dbReference type="ARBA" id="ARBA00023054"/>
    </source>
</evidence>
<proteinExistence type="inferred from homology"/>
<feature type="compositionally biased region" description="Polar residues" evidence="12">
    <location>
        <begin position="1028"/>
        <end position="1039"/>
    </location>
</feature>
<dbReference type="GO" id="GO:0003777">
    <property type="term" value="F:microtubule motor activity"/>
    <property type="evidence" value="ECO:0007669"/>
    <property type="project" value="InterPro"/>
</dbReference>
<evidence type="ECO:0000256" key="3">
    <source>
        <dbReference type="ARBA" id="ARBA00022701"/>
    </source>
</evidence>
<dbReference type="Pfam" id="PF00225">
    <property type="entry name" value="Kinesin"/>
    <property type="match status" value="1"/>
</dbReference>
<dbReference type="GO" id="GO:0007018">
    <property type="term" value="P:microtubule-based movement"/>
    <property type="evidence" value="ECO:0007669"/>
    <property type="project" value="InterPro"/>
</dbReference>
<evidence type="ECO:0000256" key="12">
    <source>
        <dbReference type="SAM" id="MobiDB-lite"/>
    </source>
</evidence>
<dbReference type="CDD" id="cd00106">
    <property type="entry name" value="KISc"/>
    <property type="match status" value="1"/>
</dbReference>
<name>A0AAV5UQN5_9BILA</name>
<feature type="coiled-coil region" evidence="11">
    <location>
        <begin position="360"/>
        <end position="419"/>
    </location>
</feature>
<dbReference type="GO" id="GO:0005874">
    <property type="term" value="C:microtubule"/>
    <property type="evidence" value="ECO:0007669"/>
    <property type="project" value="UniProtKB-KW"/>
</dbReference>
<evidence type="ECO:0000259" key="13">
    <source>
        <dbReference type="PROSITE" id="PS50067"/>
    </source>
</evidence>
<feature type="region of interest" description="Disordered" evidence="12">
    <location>
        <begin position="499"/>
        <end position="553"/>
    </location>
</feature>
<organism evidence="15 16">
    <name type="scientific">Pristionchus entomophagus</name>
    <dbReference type="NCBI Taxonomy" id="358040"/>
    <lineage>
        <taxon>Eukaryota</taxon>
        <taxon>Metazoa</taxon>
        <taxon>Ecdysozoa</taxon>
        <taxon>Nematoda</taxon>
        <taxon>Chromadorea</taxon>
        <taxon>Rhabditida</taxon>
        <taxon>Rhabditina</taxon>
        <taxon>Diplogasteromorpha</taxon>
        <taxon>Diplogasteroidea</taxon>
        <taxon>Neodiplogasteridae</taxon>
        <taxon>Pristionchus</taxon>
    </lineage>
</organism>
<feature type="coiled-coil region" evidence="11">
    <location>
        <begin position="586"/>
        <end position="909"/>
    </location>
</feature>
<evidence type="ECO:0000256" key="11">
    <source>
        <dbReference type="SAM" id="Coils"/>
    </source>
</evidence>
<dbReference type="InterPro" id="IPR027640">
    <property type="entry name" value="Kinesin-like_fam"/>
</dbReference>
<dbReference type="GO" id="GO:0008017">
    <property type="term" value="F:microtubule binding"/>
    <property type="evidence" value="ECO:0007669"/>
    <property type="project" value="InterPro"/>
</dbReference>
<dbReference type="SUPFAM" id="SSF52540">
    <property type="entry name" value="P-loop containing nucleoside triphosphate hydrolases"/>
    <property type="match status" value="1"/>
</dbReference>
<evidence type="ECO:0000256" key="5">
    <source>
        <dbReference type="ARBA" id="ARBA00022840"/>
    </source>
</evidence>
<evidence type="ECO:0000313" key="14">
    <source>
        <dbReference type="EMBL" id="GMT01087.1"/>
    </source>
</evidence>
<keyword evidence="2" id="KW-0963">Cytoplasm</keyword>
<dbReference type="EMBL" id="BTSX01000104">
    <property type="protein sequence ID" value="GMT08498.1"/>
    <property type="molecule type" value="Genomic_DNA"/>
</dbReference>
<keyword evidence="16" id="KW-1185">Reference proteome</keyword>
<protein>
    <recommendedName>
        <fullName evidence="13">Kinesin motor domain-containing protein</fullName>
    </recommendedName>
</protein>
<dbReference type="PROSITE" id="PS50067">
    <property type="entry name" value="KINESIN_MOTOR_2"/>
    <property type="match status" value="1"/>
</dbReference>
<evidence type="ECO:0000256" key="1">
    <source>
        <dbReference type="ARBA" id="ARBA00004245"/>
    </source>
</evidence>
<dbReference type="Gene3D" id="3.40.850.10">
    <property type="entry name" value="Kinesin motor domain"/>
    <property type="match status" value="1"/>
</dbReference>
<dbReference type="PRINTS" id="PR00380">
    <property type="entry name" value="KINESINHEAVY"/>
</dbReference>
<reference evidence="15" key="1">
    <citation type="submission" date="2023-10" db="EMBL/GenBank/DDBJ databases">
        <title>Genome assembly of Pristionchus species.</title>
        <authorList>
            <person name="Yoshida K."/>
            <person name="Sommer R.J."/>
        </authorList>
    </citation>
    <scope>NUCLEOTIDE SEQUENCE</scope>
    <source>
        <strain evidence="15">RS0144</strain>
    </source>
</reference>
<comment type="similarity">
    <text evidence="9">Belongs to the TRAFAC class myosin-kinesin ATPase superfamily. Kinesin family. KIN-5/BimC subfamily.</text>
</comment>
<dbReference type="GO" id="GO:0005875">
    <property type="term" value="C:microtubule associated complex"/>
    <property type="evidence" value="ECO:0007669"/>
    <property type="project" value="TreeGrafter"/>
</dbReference>
<comment type="caution">
    <text evidence="15">The sequence shown here is derived from an EMBL/GenBank/DDBJ whole genome shotgun (WGS) entry which is preliminary data.</text>
</comment>
<feature type="region of interest" description="Disordered" evidence="12">
    <location>
        <begin position="973"/>
        <end position="1039"/>
    </location>
</feature>
<dbReference type="GO" id="GO:0007052">
    <property type="term" value="P:mitotic spindle organization"/>
    <property type="evidence" value="ECO:0007669"/>
    <property type="project" value="TreeGrafter"/>
</dbReference>
<evidence type="ECO:0000256" key="2">
    <source>
        <dbReference type="ARBA" id="ARBA00022490"/>
    </source>
</evidence>
<dbReference type="PANTHER" id="PTHR47969:SF15">
    <property type="entry name" value="CHROMOSOME-ASSOCIATED KINESIN KIF4A-RELATED"/>
    <property type="match status" value="1"/>
</dbReference>
<gene>
    <name evidence="14" type="ORF">PENTCL1PPCAC_23261</name>
    <name evidence="15" type="ORF">PENTCL1PPCAC_30672</name>
</gene>
<evidence type="ECO:0000313" key="15">
    <source>
        <dbReference type="EMBL" id="GMT08498.1"/>
    </source>
</evidence>
<feature type="compositionally biased region" description="Low complexity" evidence="12">
    <location>
        <begin position="1014"/>
        <end position="1027"/>
    </location>
</feature>
<keyword evidence="3" id="KW-0493">Microtubule</keyword>
<comment type="subcellular location">
    <subcellularLocation>
        <location evidence="1">Cytoplasm</location>
        <location evidence="1">Cytoskeleton</location>
    </subcellularLocation>
</comment>
<dbReference type="FunFam" id="3.40.850.10:FF:000019">
    <property type="entry name" value="Kinesin-like protein KIN-5D"/>
    <property type="match status" value="1"/>
</dbReference>
<dbReference type="GO" id="GO:0005524">
    <property type="term" value="F:ATP binding"/>
    <property type="evidence" value="ECO:0007669"/>
    <property type="project" value="UniProtKB-UniRule"/>
</dbReference>
<keyword evidence="6 11" id="KW-0175">Coiled coil</keyword>